<proteinExistence type="predicted"/>
<sequence length="91" mass="10352">MKLPIICPSCEAELKVQSLHCDSCQTNINGSFELPVFLKLDLKEQNFIMDFVQTSGSLKVMAQQLNMSYPTVRNMLDDLINKIEKLKNTKS</sequence>
<feature type="domain" description="DUF2089" evidence="1">
    <location>
        <begin position="40"/>
        <end position="84"/>
    </location>
</feature>
<dbReference type="InterPro" id="IPR018658">
    <property type="entry name" value="DUF2089"/>
</dbReference>
<accession>A0ABV7YWM0</accession>
<evidence type="ECO:0000313" key="3">
    <source>
        <dbReference type="EMBL" id="MFC3811306.1"/>
    </source>
</evidence>
<name>A0ABV7YWM0_9BACT</name>
<evidence type="ECO:0000259" key="1">
    <source>
        <dbReference type="Pfam" id="PF09862"/>
    </source>
</evidence>
<dbReference type="InterPro" id="IPR053957">
    <property type="entry name" value="DUF2089_Zn_ribbon"/>
</dbReference>
<evidence type="ECO:0000259" key="2">
    <source>
        <dbReference type="Pfam" id="PF22747"/>
    </source>
</evidence>
<reference evidence="4" key="1">
    <citation type="journal article" date="2019" name="Int. J. Syst. Evol. Microbiol.">
        <title>The Global Catalogue of Microorganisms (GCM) 10K type strain sequencing project: providing services to taxonomists for standard genome sequencing and annotation.</title>
        <authorList>
            <consortium name="The Broad Institute Genomics Platform"/>
            <consortium name="The Broad Institute Genome Sequencing Center for Infectious Disease"/>
            <person name="Wu L."/>
            <person name="Ma J."/>
        </authorList>
    </citation>
    <scope>NUCLEOTIDE SEQUENCE [LARGE SCALE GENOMIC DNA]</scope>
    <source>
        <strain evidence="4">CECT 7956</strain>
    </source>
</reference>
<comment type="caution">
    <text evidence="3">The sequence shown here is derived from an EMBL/GenBank/DDBJ whole genome shotgun (WGS) entry which is preliminary data.</text>
</comment>
<evidence type="ECO:0000313" key="4">
    <source>
        <dbReference type="Proteomes" id="UP001595616"/>
    </source>
</evidence>
<dbReference type="Pfam" id="PF09862">
    <property type="entry name" value="DUF2089"/>
    <property type="match status" value="1"/>
</dbReference>
<protein>
    <submittedName>
        <fullName evidence="3">DUF2089 family protein</fullName>
    </submittedName>
</protein>
<dbReference type="Proteomes" id="UP001595616">
    <property type="component" value="Unassembled WGS sequence"/>
</dbReference>
<keyword evidence="4" id="KW-1185">Reference proteome</keyword>
<organism evidence="3 4">
    <name type="scientific">Lacihabitans lacunae</name>
    <dbReference type="NCBI Taxonomy" id="1028214"/>
    <lineage>
        <taxon>Bacteria</taxon>
        <taxon>Pseudomonadati</taxon>
        <taxon>Bacteroidota</taxon>
        <taxon>Cytophagia</taxon>
        <taxon>Cytophagales</taxon>
        <taxon>Leadbetterellaceae</taxon>
        <taxon>Lacihabitans</taxon>
    </lineage>
</organism>
<dbReference type="Pfam" id="PF22747">
    <property type="entry name" value="Zn_ribbon_DUF2089"/>
    <property type="match status" value="1"/>
</dbReference>
<dbReference type="RefSeq" id="WP_379838147.1">
    <property type="nucleotide sequence ID" value="NZ_JBHRYQ010000001.1"/>
</dbReference>
<gene>
    <name evidence="3" type="ORF">ACFOOI_11640</name>
</gene>
<dbReference type="EMBL" id="JBHRYQ010000001">
    <property type="protein sequence ID" value="MFC3811306.1"/>
    <property type="molecule type" value="Genomic_DNA"/>
</dbReference>
<feature type="domain" description="DUF2089" evidence="2">
    <location>
        <begin position="7"/>
        <end position="37"/>
    </location>
</feature>